<keyword evidence="4" id="KW-1185">Reference proteome</keyword>
<dbReference type="Pfam" id="PF01757">
    <property type="entry name" value="Acyl_transf_3"/>
    <property type="match status" value="1"/>
</dbReference>
<dbReference type="Proteomes" id="UP001321473">
    <property type="component" value="Unassembled WGS sequence"/>
</dbReference>
<dbReference type="GO" id="GO:0016747">
    <property type="term" value="F:acyltransferase activity, transferring groups other than amino-acyl groups"/>
    <property type="evidence" value="ECO:0007669"/>
    <property type="project" value="InterPro"/>
</dbReference>
<dbReference type="InterPro" id="IPR052728">
    <property type="entry name" value="O2_lipid_transport_reg"/>
</dbReference>
<keyword evidence="1" id="KW-0812">Transmembrane</keyword>
<dbReference type="InterPro" id="IPR002656">
    <property type="entry name" value="Acyl_transf_3_dom"/>
</dbReference>
<evidence type="ECO:0000313" key="4">
    <source>
        <dbReference type="Proteomes" id="UP001321473"/>
    </source>
</evidence>
<feature type="domain" description="Acyltransferase 3" evidence="2">
    <location>
        <begin position="50"/>
        <end position="333"/>
    </location>
</feature>
<feature type="transmembrane region" description="Helical" evidence="1">
    <location>
        <begin position="281"/>
        <end position="300"/>
    </location>
</feature>
<feature type="transmembrane region" description="Helical" evidence="1">
    <location>
        <begin position="312"/>
        <end position="334"/>
    </location>
</feature>
<accession>A0AAQ4EAW1</accession>
<dbReference type="AlphaFoldDB" id="A0AAQ4EAW1"/>
<sequence length="392" mass="44895">MTFRRLLLQVEKANRKKLWDPQFLPEASATEPSADHYKRTTVPVFTVIGFFYLVPLFTSGPGLAEMFDKFYDGMDKQWYTLLLQVRNFGGGLETGSFQHLWYISTDFQLFLVGICIIQIFRRKHWAAIAVMSGLSLACCSYSAWQMYNSDYYPFPVILGKTYKATIDTLNDVYVLPTYHAVCYFSGCITLLLLLKYKDSHISNRTAAVLWCISTACCLACVFNKYDWNRGEPPEGNWAKMAFGFGDKIAWSFSLSWSTFALSTGRGGYLNSFLGWKHFVPLSRLTLGLYVIHVPFLNLYYNASRERLYYSTFSLATLFFAALVWSLLLSILLFATCEAPTGRLEKQLFSCRAPARDKKPKVVASYVKNNDVEEAKKNGDYDAKFLHNTWSRL</sequence>
<feature type="transmembrane region" description="Helical" evidence="1">
    <location>
        <begin position="42"/>
        <end position="64"/>
    </location>
</feature>
<evidence type="ECO:0000259" key="2">
    <source>
        <dbReference type="Pfam" id="PF01757"/>
    </source>
</evidence>
<dbReference type="EMBL" id="JARKHS020019160">
    <property type="protein sequence ID" value="KAK8771889.1"/>
    <property type="molecule type" value="Genomic_DNA"/>
</dbReference>
<evidence type="ECO:0000313" key="3">
    <source>
        <dbReference type="EMBL" id="KAK8771889.1"/>
    </source>
</evidence>
<dbReference type="PANTHER" id="PTHR11161:SF0">
    <property type="entry name" value="O-ACYLTRANSFERASE LIKE PROTEIN"/>
    <property type="match status" value="1"/>
</dbReference>
<feature type="transmembrane region" description="Helical" evidence="1">
    <location>
        <begin position="100"/>
        <end position="120"/>
    </location>
</feature>
<feature type="transmembrane region" description="Helical" evidence="1">
    <location>
        <begin position="177"/>
        <end position="194"/>
    </location>
</feature>
<organism evidence="3 4">
    <name type="scientific">Amblyomma americanum</name>
    <name type="common">Lone star tick</name>
    <dbReference type="NCBI Taxonomy" id="6943"/>
    <lineage>
        <taxon>Eukaryota</taxon>
        <taxon>Metazoa</taxon>
        <taxon>Ecdysozoa</taxon>
        <taxon>Arthropoda</taxon>
        <taxon>Chelicerata</taxon>
        <taxon>Arachnida</taxon>
        <taxon>Acari</taxon>
        <taxon>Parasitiformes</taxon>
        <taxon>Ixodida</taxon>
        <taxon>Ixodoidea</taxon>
        <taxon>Ixodidae</taxon>
        <taxon>Amblyomminae</taxon>
        <taxon>Amblyomma</taxon>
    </lineage>
</organism>
<gene>
    <name evidence="3" type="ORF">V5799_024867</name>
</gene>
<protein>
    <recommendedName>
        <fullName evidence="2">Acyltransferase 3 domain-containing protein</fullName>
    </recommendedName>
</protein>
<reference evidence="3 4" key="1">
    <citation type="journal article" date="2023" name="Arcadia Sci">
        <title>De novo assembly of a long-read Amblyomma americanum tick genome.</title>
        <authorList>
            <person name="Chou S."/>
            <person name="Poskanzer K.E."/>
            <person name="Rollins M."/>
            <person name="Thuy-Boun P.S."/>
        </authorList>
    </citation>
    <scope>NUCLEOTIDE SEQUENCE [LARGE SCALE GENOMIC DNA]</scope>
    <source>
        <strain evidence="3">F_SG_1</strain>
        <tissue evidence="3">Salivary glands</tissue>
    </source>
</reference>
<proteinExistence type="predicted"/>
<feature type="transmembrane region" description="Helical" evidence="1">
    <location>
        <begin position="125"/>
        <end position="144"/>
    </location>
</feature>
<keyword evidence="1" id="KW-0472">Membrane</keyword>
<dbReference type="PANTHER" id="PTHR11161">
    <property type="entry name" value="O-ACYLTRANSFERASE"/>
    <property type="match status" value="1"/>
</dbReference>
<name>A0AAQ4EAW1_AMBAM</name>
<keyword evidence="1" id="KW-1133">Transmembrane helix</keyword>
<feature type="transmembrane region" description="Helical" evidence="1">
    <location>
        <begin position="206"/>
        <end position="225"/>
    </location>
</feature>
<evidence type="ECO:0000256" key="1">
    <source>
        <dbReference type="SAM" id="Phobius"/>
    </source>
</evidence>
<comment type="caution">
    <text evidence="3">The sequence shown here is derived from an EMBL/GenBank/DDBJ whole genome shotgun (WGS) entry which is preliminary data.</text>
</comment>